<gene>
    <name evidence="1" type="ORF">VNO78_22459</name>
</gene>
<organism evidence="1 2">
    <name type="scientific">Psophocarpus tetragonolobus</name>
    <name type="common">Winged bean</name>
    <name type="synonym">Dolichos tetragonolobus</name>
    <dbReference type="NCBI Taxonomy" id="3891"/>
    <lineage>
        <taxon>Eukaryota</taxon>
        <taxon>Viridiplantae</taxon>
        <taxon>Streptophyta</taxon>
        <taxon>Embryophyta</taxon>
        <taxon>Tracheophyta</taxon>
        <taxon>Spermatophyta</taxon>
        <taxon>Magnoliopsida</taxon>
        <taxon>eudicotyledons</taxon>
        <taxon>Gunneridae</taxon>
        <taxon>Pentapetalae</taxon>
        <taxon>rosids</taxon>
        <taxon>fabids</taxon>
        <taxon>Fabales</taxon>
        <taxon>Fabaceae</taxon>
        <taxon>Papilionoideae</taxon>
        <taxon>50 kb inversion clade</taxon>
        <taxon>NPAAA clade</taxon>
        <taxon>indigoferoid/millettioid clade</taxon>
        <taxon>Phaseoleae</taxon>
        <taxon>Psophocarpus</taxon>
    </lineage>
</organism>
<comment type="caution">
    <text evidence="1">The sequence shown here is derived from an EMBL/GenBank/DDBJ whole genome shotgun (WGS) entry which is preliminary data.</text>
</comment>
<keyword evidence="2" id="KW-1185">Reference proteome</keyword>
<protein>
    <submittedName>
        <fullName evidence="1">Uncharacterized protein</fullName>
    </submittedName>
</protein>
<reference evidence="1 2" key="1">
    <citation type="submission" date="2024-01" db="EMBL/GenBank/DDBJ databases">
        <title>The genomes of 5 underutilized Papilionoideae crops provide insights into root nodulation and disease resistanc.</title>
        <authorList>
            <person name="Jiang F."/>
        </authorList>
    </citation>
    <scope>NUCLEOTIDE SEQUENCE [LARGE SCALE GENOMIC DNA]</scope>
    <source>
        <strain evidence="1">DUOXIRENSHENG_FW03</strain>
        <tissue evidence="1">Leaves</tissue>
    </source>
</reference>
<accession>A0AAN9S2X2</accession>
<proteinExistence type="predicted"/>
<evidence type="ECO:0000313" key="2">
    <source>
        <dbReference type="Proteomes" id="UP001386955"/>
    </source>
</evidence>
<dbReference type="Proteomes" id="UP001386955">
    <property type="component" value="Unassembled WGS sequence"/>
</dbReference>
<dbReference type="EMBL" id="JAYMYS010000006">
    <property type="protein sequence ID" value="KAK7387671.1"/>
    <property type="molecule type" value="Genomic_DNA"/>
</dbReference>
<sequence length="161" mass="18010">METCRRFNWLVGLDLVNPWDCWRLSKHPICKPRLNTHAYEKIPPGTNNFSLINRAFVPTFRRLSGVARGRPGMATIIGICTHSVLAVSKRSFLCELERSTCVVCDPNLNRLRATPSGGAFERPREGEVHLIVCSAVYLDLLASEYDKGLRVDVGMIALISP</sequence>
<dbReference type="AlphaFoldDB" id="A0AAN9S2X2"/>
<evidence type="ECO:0000313" key="1">
    <source>
        <dbReference type="EMBL" id="KAK7387671.1"/>
    </source>
</evidence>
<name>A0AAN9S2X2_PSOTE</name>